<keyword evidence="3" id="KW-1133">Transmembrane helix</keyword>
<keyword evidence="3" id="KW-0812">Transmembrane</keyword>
<keyword evidence="5" id="KW-1185">Reference proteome</keyword>
<evidence type="ECO:0000256" key="3">
    <source>
        <dbReference type="SAM" id="Phobius"/>
    </source>
</evidence>
<evidence type="ECO:0000256" key="2">
    <source>
        <dbReference type="ARBA" id="ARBA00023287"/>
    </source>
</evidence>
<sequence length="177" mass="20480">MKFKLAKLFTHTKGFTLIEVMSSILIFSILTLGMLTVFSQAMNYTQKSKNDTIGIYAARNMMNYMEQKDFTQMNQYVTPLTADSGSKKVLEKNICLVWYPIKDTNNDGLDDNEELRERCKATFTPSINNRDFLVKVELSKHQDGELQDSLIPIKVIVNWEDDNESTLEGFITHEEYR</sequence>
<feature type="transmembrane region" description="Helical" evidence="3">
    <location>
        <begin position="20"/>
        <end position="39"/>
    </location>
</feature>
<dbReference type="Proteomes" id="UP000181936">
    <property type="component" value="Chromosome"/>
</dbReference>
<evidence type="ECO:0008006" key="6">
    <source>
        <dbReference type="Google" id="ProtNLM"/>
    </source>
</evidence>
<dbReference type="GO" id="GO:0030420">
    <property type="term" value="P:establishment of competence for transformation"/>
    <property type="evidence" value="ECO:0007669"/>
    <property type="project" value="UniProtKB-KW"/>
</dbReference>
<proteinExistence type="predicted"/>
<dbReference type="PROSITE" id="PS00409">
    <property type="entry name" value="PROKAR_NTER_METHYL"/>
    <property type="match status" value="1"/>
</dbReference>
<name>A0A1L3MPD5_9BACI</name>
<gene>
    <name evidence="4" type="ORF">A9C19_05370</name>
</gene>
<evidence type="ECO:0000256" key="1">
    <source>
        <dbReference type="ARBA" id="ARBA00004241"/>
    </source>
</evidence>
<dbReference type="NCBIfam" id="TIGR02532">
    <property type="entry name" value="IV_pilin_GFxxxE"/>
    <property type="match status" value="1"/>
</dbReference>
<protein>
    <recommendedName>
        <fullName evidence="6">Prepilin-type N-terminal cleavage/methylation domain-containing protein</fullName>
    </recommendedName>
</protein>
<accession>A0A1L3MPD5</accession>
<reference evidence="4 5" key="1">
    <citation type="journal article" date="2016" name="Sci. Rep.">
        <title>Complete genome sequence and transcriptomic analysis of a novel marine strain Bacillus weihaiensis reveals the mechanism of brown algae degradation.</title>
        <authorList>
            <person name="Zhu Y."/>
            <person name="Chen P."/>
            <person name="Bao Y."/>
            <person name="Men Y."/>
            <person name="Zeng Y."/>
            <person name="Yang J."/>
            <person name="Sun J."/>
            <person name="Sun Y."/>
        </authorList>
    </citation>
    <scope>NUCLEOTIDE SEQUENCE [LARGE SCALE GENOMIC DNA]</scope>
    <source>
        <strain evidence="4 5">Alg07</strain>
    </source>
</reference>
<dbReference type="GO" id="GO:0009986">
    <property type="term" value="C:cell surface"/>
    <property type="evidence" value="ECO:0007669"/>
    <property type="project" value="UniProtKB-SubCell"/>
</dbReference>
<evidence type="ECO:0000313" key="5">
    <source>
        <dbReference type="Proteomes" id="UP000181936"/>
    </source>
</evidence>
<keyword evidence="3" id="KW-0472">Membrane</keyword>
<dbReference type="EMBL" id="CP016020">
    <property type="protein sequence ID" value="APH04215.1"/>
    <property type="molecule type" value="Genomic_DNA"/>
</dbReference>
<dbReference type="RefSeq" id="WP_072579008.1">
    <property type="nucleotide sequence ID" value="NZ_CP016020.1"/>
</dbReference>
<dbReference type="Pfam" id="PF07963">
    <property type="entry name" value="N_methyl"/>
    <property type="match status" value="1"/>
</dbReference>
<dbReference type="OrthoDB" id="2456766at2"/>
<dbReference type="STRING" id="1547283.A9C19_05370"/>
<dbReference type="InterPro" id="IPR012902">
    <property type="entry name" value="N_methyl_site"/>
</dbReference>
<comment type="subcellular location">
    <subcellularLocation>
        <location evidence="1">Cell surface</location>
    </subcellularLocation>
</comment>
<organism evidence="4 5">
    <name type="scientific">Bacillus weihaiensis</name>
    <dbReference type="NCBI Taxonomy" id="1547283"/>
    <lineage>
        <taxon>Bacteria</taxon>
        <taxon>Bacillati</taxon>
        <taxon>Bacillota</taxon>
        <taxon>Bacilli</taxon>
        <taxon>Bacillales</taxon>
        <taxon>Bacillaceae</taxon>
        <taxon>Bacillus</taxon>
    </lineage>
</organism>
<evidence type="ECO:0000313" key="4">
    <source>
        <dbReference type="EMBL" id="APH04215.1"/>
    </source>
</evidence>
<dbReference type="AlphaFoldDB" id="A0A1L3MPD5"/>
<keyword evidence="2" id="KW-0178">Competence</keyword>
<dbReference type="KEGG" id="bwh:A9C19_05370"/>